<evidence type="ECO:0000313" key="6">
    <source>
        <dbReference type="Proteomes" id="UP001473302"/>
    </source>
</evidence>
<organism evidence="5 6">
    <name type="scientific">Mucor flavus</name>
    <dbReference type="NCBI Taxonomy" id="439312"/>
    <lineage>
        <taxon>Eukaryota</taxon>
        <taxon>Fungi</taxon>
        <taxon>Fungi incertae sedis</taxon>
        <taxon>Mucoromycota</taxon>
        <taxon>Mucoromycotina</taxon>
        <taxon>Mucoromycetes</taxon>
        <taxon>Mucorales</taxon>
        <taxon>Mucorineae</taxon>
        <taxon>Mucoraceae</taxon>
        <taxon>Mucor</taxon>
    </lineage>
</organism>
<feature type="region of interest" description="Disordered" evidence="2">
    <location>
        <begin position="153"/>
        <end position="186"/>
    </location>
</feature>
<evidence type="ECO:0000313" key="5">
    <source>
        <dbReference type="EMBL" id="GAA5811005.1"/>
    </source>
</evidence>
<dbReference type="PANTHER" id="PTHR40633:SF1">
    <property type="entry name" value="GPI ANCHORED SERINE-THREONINE RICH PROTEIN (AFU_ORTHOLOGUE AFUA_1G03630)"/>
    <property type="match status" value="1"/>
</dbReference>
<accession>A0ABP9YVX5</accession>
<evidence type="ECO:0000256" key="2">
    <source>
        <dbReference type="SAM" id="MobiDB-lite"/>
    </source>
</evidence>
<feature type="signal peptide" evidence="3">
    <location>
        <begin position="1"/>
        <end position="19"/>
    </location>
</feature>
<evidence type="ECO:0000256" key="3">
    <source>
        <dbReference type="SAM" id="SignalP"/>
    </source>
</evidence>
<sequence>MKVAIITALLTLCISFVAAQSTPFYITHPLQGDSFKAGSTVTIEWKNGVDKAAKVALLTGTTDTTMKYTNVSFTVDGSKGEYDWKVPSDLPQNATFSLKIDFVDPATKAAGTSYSAPFALAGTTGDVVTKPFVSASASVSASVAPVSSIPVASSTPIAKPSSSALPKPSVSPSASASPSPSVEGSASGFKVVTTTVCVMALIASALVF</sequence>
<evidence type="ECO:0000256" key="1">
    <source>
        <dbReference type="ARBA" id="ARBA00022729"/>
    </source>
</evidence>
<name>A0ABP9YVX5_9FUNG</name>
<dbReference type="PANTHER" id="PTHR40633">
    <property type="entry name" value="MATRIX PROTEIN, PUTATIVE (AFU_ORTHOLOGUE AFUA_8G05410)-RELATED"/>
    <property type="match status" value="1"/>
</dbReference>
<evidence type="ECO:0000259" key="4">
    <source>
        <dbReference type="Pfam" id="PF10342"/>
    </source>
</evidence>
<gene>
    <name evidence="5" type="ORF">MFLAVUS_004434</name>
</gene>
<dbReference type="InterPro" id="IPR052982">
    <property type="entry name" value="SRP1/TIP1-like"/>
</dbReference>
<feature type="domain" description="Yeast cell wall synthesis Kre9/Knh1-like N-terminal" evidence="4">
    <location>
        <begin position="29"/>
        <end position="119"/>
    </location>
</feature>
<comment type="caution">
    <text evidence="5">The sequence shown here is derived from an EMBL/GenBank/DDBJ whole genome shotgun (WGS) entry which is preliminary data.</text>
</comment>
<protein>
    <recommendedName>
        <fullName evidence="4">Yeast cell wall synthesis Kre9/Knh1-like N-terminal domain-containing protein</fullName>
    </recommendedName>
</protein>
<dbReference type="Pfam" id="PF10342">
    <property type="entry name" value="Kre9_KNH"/>
    <property type="match status" value="1"/>
</dbReference>
<dbReference type="InterPro" id="IPR018466">
    <property type="entry name" value="Kre9/Knh1-like_N"/>
</dbReference>
<proteinExistence type="predicted"/>
<feature type="chain" id="PRO_5047123599" description="Yeast cell wall synthesis Kre9/Knh1-like N-terminal domain-containing protein" evidence="3">
    <location>
        <begin position="20"/>
        <end position="208"/>
    </location>
</feature>
<dbReference type="Proteomes" id="UP001473302">
    <property type="component" value="Unassembled WGS sequence"/>
</dbReference>
<keyword evidence="1 3" id="KW-0732">Signal</keyword>
<dbReference type="EMBL" id="BAABUK010000008">
    <property type="protein sequence ID" value="GAA5811005.1"/>
    <property type="molecule type" value="Genomic_DNA"/>
</dbReference>
<keyword evidence="6" id="KW-1185">Reference proteome</keyword>
<reference evidence="5 6" key="1">
    <citation type="submission" date="2024-04" db="EMBL/GenBank/DDBJ databases">
        <title>genome sequences of Mucor flavus KT1a and Helicostylum pulchrum KT1b strains isolated from the surface of a dry-aged beef.</title>
        <authorList>
            <person name="Toyotome T."/>
            <person name="Hosono M."/>
            <person name="Torimaru M."/>
            <person name="Fukuda K."/>
            <person name="Mikami N."/>
        </authorList>
    </citation>
    <scope>NUCLEOTIDE SEQUENCE [LARGE SCALE GENOMIC DNA]</scope>
    <source>
        <strain evidence="5 6">KT1a</strain>
    </source>
</reference>